<keyword evidence="4" id="KW-1185">Reference proteome</keyword>
<feature type="domain" description="GBF-interacting protein 1 N-terminal" evidence="2">
    <location>
        <begin position="18"/>
        <end position="75"/>
    </location>
</feature>
<sequence>MVSGARIDGGGTTQIVSAGLMKTIQSIKEIVGNHTDGDIYAALKETNMDPNDAAQKLLNQDPFHEVKRKKDKKKENPGYRSSAAAEPKRYLEHGGQAVKLNTYSDRNMRRLTHVRNTSSGFSREFRVVRDNRVNQNSYQDSKPVQSSTSISDPTVNNASVKSTSAGVSMNQKPHFGRQAFQVSNGPTDLQSGQSKDGIMSLPVKKDLFGERQQTVPNSALQVLSVKPNDSEIPSTASLNNSVVGVYSSSSDPVHVPSPDSRAASKIGAIKREVGAVGAHRQNSDPSARFSSSQTSSFSTLHLGREGPSSRESPRSFGNVSKGDQSSQNVLPESAAMTRSFPNSQYTGRGHQLMGHQKAPQPNKEWKPKSSRKPTVNDPGFIGMPTSAAASPVDSSKDVGSEAAQLEDKLSHVNMSDNQNVIIAAHIRVSETDRCRLTFGSLGADFETTKSGFQAVPSAEETNMEPSGCLRASSAPESSTNDSASSRPQDLIDDHVRNSGSGSPASVSVSDHQLLDKKEVSNAQNLENYPDVGLVQDSSASYVPPDSQQQQDTSELPNFSAYDAQTGYDISYFGPTVDEHVQGQGLPSPQEVLNSHAANSIPSSSMAMVQQQQPMAQMYPQLHVSHFANLLPYRQFLSPVYVPPMAVPGYSSNPAYPHPSNGSSYVLMPGTSSHLTANGLKYGIQQFKPVPAGSPTGFGNFTSPTGYAVNAPGVVGSATGLEDSSRLKYKDGNLYAPNPQVETSEIWMNPRDLQSASYYNMPGQTPHAAAYLPSHTSHASYNAAAAVAQSSHMQFPGLYHPPPQPAAIANPHHLGPAMGGNVGVAAAAPGGQVGAYQHSQLSHLNWTGNF</sequence>
<dbReference type="InterPro" id="IPR009719">
    <property type="entry name" value="GIP1_N"/>
</dbReference>
<dbReference type="OMA" id="HLNWTGN"/>
<evidence type="ECO:0000256" key="1">
    <source>
        <dbReference type="SAM" id="MobiDB-lite"/>
    </source>
</evidence>
<feature type="region of interest" description="Disordered" evidence="1">
    <location>
        <begin position="66"/>
        <end position="93"/>
    </location>
</feature>
<dbReference type="PANTHER" id="PTHR47070">
    <property type="entry name" value="HYDROXYPROLINE-RICH GLYCOPROTEIN-LIKE"/>
    <property type="match status" value="1"/>
</dbReference>
<proteinExistence type="predicted"/>
<feature type="compositionally biased region" description="Polar residues" evidence="1">
    <location>
        <begin position="474"/>
        <end position="487"/>
    </location>
</feature>
<dbReference type="OrthoDB" id="657470at2759"/>
<dbReference type="Pfam" id="PF06972">
    <property type="entry name" value="GIP1_N"/>
    <property type="match status" value="1"/>
</dbReference>
<feature type="region of interest" description="Disordered" evidence="1">
    <location>
        <begin position="455"/>
        <end position="512"/>
    </location>
</feature>
<dbReference type="PhylomeDB" id="A0A068TPJ6"/>
<feature type="compositionally biased region" description="Low complexity" evidence="1">
    <location>
        <begin position="289"/>
        <end position="301"/>
    </location>
</feature>
<evidence type="ECO:0000313" key="4">
    <source>
        <dbReference type="Proteomes" id="UP000295252"/>
    </source>
</evidence>
<dbReference type="InParanoid" id="A0A068TPJ6"/>
<evidence type="ECO:0000259" key="2">
    <source>
        <dbReference type="Pfam" id="PF06972"/>
    </source>
</evidence>
<gene>
    <name evidence="3" type="ORF">GSCOC_T00021798001</name>
</gene>
<feature type="compositionally biased region" description="Low complexity" evidence="1">
    <location>
        <begin position="498"/>
        <end position="509"/>
    </location>
</feature>
<dbReference type="Proteomes" id="UP000295252">
    <property type="component" value="Chromosome VI"/>
</dbReference>
<evidence type="ECO:0000313" key="3">
    <source>
        <dbReference type="EMBL" id="CDO97864.1"/>
    </source>
</evidence>
<feature type="region of interest" description="Disordered" evidence="1">
    <location>
        <begin position="535"/>
        <end position="556"/>
    </location>
</feature>
<reference evidence="4" key="1">
    <citation type="journal article" date="2014" name="Science">
        <title>The coffee genome provides insight into the convergent evolution of caffeine biosynthesis.</title>
        <authorList>
            <person name="Denoeud F."/>
            <person name="Carretero-Paulet L."/>
            <person name="Dereeper A."/>
            <person name="Droc G."/>
            <person name="Guyot R."/>
            <person name="Pietrella M."/>
            <person name="Zheng C."/>
            <person name="Alberti A."/>
            <person name="Anthony F."/>
            <person name="Aprea G."/>
            <person name="Aury J.M."/>
            <person name="Bento P."/>
            <person name="Bernard M."/>
            <person name="Bocs S."/>
            <person name="Campa C."/>
            <person name="Cenci A."/>
            <person name="Combes M.C."/>
            <person name="Crouzillat D."/>
            <person name="Da Silva C."/>
            <person name="Daddiego L."/>
            <person name="De Bellis F."/>
            <person name="Dussert S."/>
            <person name="Garsmeur O."/>
            <person name="Gayraud T."/>
            <person name="Guignon V."/>
            <person name="Jahn K."/>
            <person name="Jamilloux V."/>
            <person name="Joet T."/>
            <person name="Labadie K."/>
            <person name="Lan T."/>
            <person name="Leclercq J."/>
            <person name="Lepelley M."/>
            <person name="Leroy T."/>
            <person name="Li L.T."/>
            <person name="Librado P."/>
            <person name="Lopez L."/>
            <person name="Munoz A."/>
            <person name="Noel B."/>
            <person name="Pallavicini A."/>
            <person name="Perrotta G."/>
            <person name="Poncet V."/>
            <person name="Pot D."/>
            <person name="Priyono X."/>
            <person name="Rigoreau M."/>
            <person name="Rouard M."/>
            <person name="Rozas J."/>
            <person name="Tranchant-Dubreuil C."/>
            <person name="VanBuren R."/>
            <person name="Zhang Q."/>
            <person name="Andrade A.C."/>
            <person name="Argout X."/>
            <person name="Bertrand B."/>
            <person name="de Kochko A."/>
            <person name="Graziosi G."/>
            <person name="Henry R.J."/>
            <person name="Jayarama X."/>
            <person name="Ming R."/>
            <person name="Nagai C."/>
            <person name="Rounsley S."/>
            <person name="Sankoff D."/>
            <person name="Giuliano G."/>
            <person name="Albert V.A."/>
            <person name="Wincker P."/>
            <person name="Lashermes P."/>
        </authorList>
    </citation>
    <scope>NUCLEOTIDE SEQUENCE [LARGE SCALE GENOMIC DNA]</scope>
    <source>
        <strain evidence="4">cv. DH200-94</strain>
    </source>
</reference>
<dbReference type="FunCoup" id="A0A068TPJ6">
    <property type="interactions" value="2418"/>
</dbReference>
<dbReference type="InterPro" id="IPR009060">
    <property type="entry name" value="UBA-like_sf"/>
</dbReference>
<name>A0A068TPJ6_COFCA</name>
<dbReference type="EMBL" id="HG739086">
    <property type="protein sequence ID" value="CDO97864.1"/>
    <property type="molecule type" value="Genomic_DNA"/>
</dbReference>
<dbReference type="Gramene" id="CDO97864">
    <property type="protein sequence ID" value="CDO97864"/>
    <property type="gene ID" value="GSCOC_T00021798001"/>
</dbReference>
<feature type="compositionally biased region" description="Basic and acidic residues" evidence="1">
    <location>
        <begin position="302"/>
        <end position="313"/>
    </location>
</feature>
<dbReference type="PANTHER" id="PTHR47070:SF2">
    <property type="entry name" value="OS06G0206100 PROTEIN"/>
    <property type="match status" value="1"/>
</dbReference>
<feature type="compositionally biased region" description="Polar residues" evidence="1">
    <location>
        <begin position="317"/>
        <end position="330"/>
    </location>
</feature>
<protein>
    <recommendedName>
        <fullName evidence="2">GBF-interacting protein 1 N-terminal domain-containing protein</fullName>
    </recommendedName>
</protein>
<accession>A0A068TPJ6</accession>
<organism evidence="3 4">
    <name type="scientific">Coffea canephora</name>
    <name type="common">Robusta coffee</name>
    <dbReference type="NCBI Taxonomy" id="49390"/>
    <lineage>
        <taxon>Eukaryota</taxon>
        <taxon>Viridiplantae</taxon>
        <taxon>Streptophyta</taxon>
        <taxon>Embryophyta</taxon>
        <taxon>Tracheophyta</taxon>
        <taxon>Spermatophyta</taxon>
        <taxon>Magnoliopsida</taxon>
        <taxon>eudicotyledons</taxon>
        <taxon>Gunneridae</taxon>
        <taxon>Pentapetalae</taxon>
        <taxon>asterids</taxon>
        <taxon>lamiids</taxon>
        <taxon>Gentianales</taxon>
        <taxon>Rubiaceae</taxon>
        <taxon>Ixoroideae</taxon>
        <taxon>Gardenieae complex</taxon>
        <taxon>Bertiereae - Coffeeae clade</taxon>
        <taxon>Coffeeae</taxon>
        <taxon>Coffea</taxon>
    </lineage>
</organism>
<feature type="compositionally biased region" description="Polar residues" evidence="1">
    <location>
        <begin position="133"/>
        <end position="160"/>
    </location>
</feature>
<feature type="region of interest" description="Disordered" evidence="1">
    <location>
        <begin position="132"/>
        <end position="160"/>
    </location>
</feature>
<dbReference type="SUPFAM" id="SSF46934">
    <property type="entry name" value="UBA-like"/>
    <property type="match status" value="1"/>
</dbReference>
<feature type="region of interest" description="Disordered" evidence="1">
    <location>
        <begin position="276"/>
        <end position="401"/>
    </location>
</feature>
<dbReference type="AlphaFoldDB" id="A0A068TPJ6"/>
<dbReference type="STRING" id="49390.A0A068TPJ6"/>